<dbReference type="GO" id="GO:0003723">
    <property type="term" value="F:RNA binding"/>
    <property type="evidence" value="ECO:0007669"/>
    <property type="project" value="UniProtKB-UniRule"/>
</dbReference>
<accession>A0AAQ3P4E7</accession>
<dbReference type="FunFam" id="3.30.70.330:FF:000063">
    <property type="entry name" value="MEI2-like protein 5 isoform 2"/>
    <property type="match status" value="1"/>
</dbReference>
<keyword evidence="3" id="KW-0469">Meiosis</keyword>
<dbReference type="Proteomes" id="UP001374535">
    <property type="component" value="Chromosome 2"/>
</dbReference>
<feature type="region of interest" description="Disordered" evidence="6">
    <location>
        <begin position="1099"/>
        <end position="1147"/>
    </location>
</feature>
<keyword evidence="2 5" id="KW-0694">RNA-binding</keyword>
<dbReference type="CDD" id="cd12531">
    <property type="entry name" value="RRM3_MEI2_like"/>
    <property type="match status" value="1"/>
</dbReference>
<gene>
    <name evidence="8" type="ORF">V8G54_008742</name>
</gene>
<dbReference type="Pfam" id="PF00076">
    <property type="entry name" value="RRM_1"/>
    <property type="match status" value="2"/>
</dbReference>
<evidence type="ECO:0000256" key="3">
    <source>
        <dbReference type="ARBA" id="ARBA00023254"/>
    </source>
</evidence>
<dbReference type="GO" id="GO:0045927">
    <property type="term" value="P:positive regulation of growth"/>
    <property type="evidence" value="ECO:0007669"/>
    <property type="project" value="UniProtKB-ARBA"/>
</dbReference>
<organism evidence="8 9">
    <name type="scientific">Vigna mungo</name>
    <name type="common">Black gram</name>
    <name type="synonym">Phaseolus mungo</name>
    <dbReference type="NCBI Taxonomy" id="3915"/>
    <lineage>
        <taxon>Eukaryota</taxon>
        <taxon>Viridiplantae</taxon>
        <taxon>Streptophyta</taxon>
        <taxon>Embryophyta</taxon>
        <taxon>Tracheophyta</taxon>
        <taxon>Spermatophyta</taxon>
        <taxon>Magnoliopsida</taxon>
        <taxon>eudicotyledons</taxon>
        <taxon>Gunneridae</taxon>
        <taxon>Pentapetalae</taxon>
        <taxon>rosids</taxon>
        <taxon>fabids</taxon>
        <taxon>Fabales</taxon>
        <taxon>Fabaceae</taxon>
        <taxon>Papilionoideae</taxon>
        <taxon>50 kb inversion clade</taxon>
        <taxon>NPAAA clade</taxon>
        <taxon>indigoferoid/millettioid clade</taxon>
        <taxon>Phaseoleae</taxon>
        <taxon>Vigna</taxon>
    </lineage>
</organism>
<proteinExistence type="predicted"/>
<dbReference type="PANTHER" id="PTHR23189">
    <property type="entry name" value="RNA RECOGNITION MOTIF-CONTAINING"/>
    <property type="match status" value="1"/>
</dbReference>
<evidence type="ECO:0000256" key="6">
    <source>
        <dbReference type="SAM" id="MobiDB-lite"/>
    </source>
</evidence>
<dbReference type="InterPro" id="IPR007201">
    <property type="entry name" value="Mei2-like_Rrm_C"/>
</dbReference>
<evidence type="ECO:0000313" key="8">
    <source>
        <dbReference type="EMBL" id="WVZ21420.1"/>
    </source>
</evidence>
<dbReference type="CDD" id="cd12524">
    <property type="entry name" value="RRM1_MEI2_like"/>
    <property type="match status" value="1"/>
</dbReference>
<dbReference type="EMBL" id="CP144699">
    <property type="protein sequence ID" value="WVZ21420.1"/>
    <property type="molecule type" value="Genomic_DNA"/>
</dbReference>
<dbReference type="InterPro" id="IPR012677">
    <property type="entry name" value="Nucleotide-bd_a/b_plait_sf"/>
</dbReference>
<evidence type="ECO:0000256" key="5">
    <source>
        <dbReference type="PROSITE-ProRule" id="PRU00176"/>
    </source>
</evidence>
<dbReference type="SUPFAM" id="SSF54928">
    <property type="entry name" value="RNA-binding domain, RBD"/>
    <property type="match status" value="2"/>
</dbReference>
<dbReference type="InterPro" id="IPR034454">
    <property type="entry name" value="MEI2-like_RRM3"/>
</dbReference>
<keyword evidence="9" id="KW-1185">Reference proteome</keyword>
<evidence type="ECO:0000256" key="4">
    <source>
        <dbReference type="ARBA" id="ARBA00058438"/>
    </source>
</evidence>
<dbReference type="GO" id="GO:0051321">
    <property type="term" value="P:meiotic cell cycle"/>
    <property type="evidence" value="ECO:0007669"/>
    <property type="project" value="UniProtKB-KW"/>
</dbReference>
<dbReference type="InterPro" id="IPR034453">
    <property type="entry name" value="MEI2-like_RRM1"/>
</dbReference>
<protein>
    <recommendedName>
        <fullName evidence="7">RRM domain-containing protein</fullName>
    </recommendedName>
</protein>
<dbReference type="SMART" id="SM00360">
    <property type="entry name" value="RRM"/>
    <property type="match status" value="2"/>
</dbReference>
<sequence length="1232" mass="136017">MRNRDAEGSHSPKSDRRRAFLAGNSLFLAGVFRNLHFPGRTFELGILDCNAEERRFLLRGGAWDLLFLKFLCSGSFERFGFLSFLFVLDEECGEFCGAGDFGVSLLARLGSNPEDYGFSEILVLSLDLLMFEAFAVKFPLHMCNFVAEYLESLVGVKGGGDVEPNKTSKGGGFQYFLDSYRMPSEIMEKRGVSASSHFLDDISYASEKSIGLRKPKSIHDHFLQGKSEMAASPGSILNTSSPHSTNAKSGLPISHTTLSGEITGDLHFGREAGTIEMPKDSTESLNYTKRSWSNVHRQPASSSYGLIGSKIVTNATSRESSLFSSSLSEVFNQKMRLLGNGVPSGQPISVGSLPEEEPHKSLGEIEADTIGNLLPDEDDLFSGVTNELGCSTRARMNDDFEDFDLFSSSGGMELEGDDELLISGKGTSFIYEDPDYFGASKGKIPFGEQSSRTLFVRNINSNVEDSELKALFEQYGDIRTIYTACKHRGFVMISYYDLRAAQNAMKALQNRSLRFRKLDIHYSIPKGNAPEKDIGHGTLMISDLDSSVLNDELKQIFGFYGEIRDIYEYPQLNHVKFIEFYDVRAAEASLRALNGICFAGKHIKLEPGHPMIATCMMQQSQKGQDEPDLGHSLSDNISLRYKGVSSGFIASAGSLENGYNQGFHSAAQLPAFIDNSLFNMNSNIHKTARGASTGKASGIFEASNTIDAMKFASVSRFHPHSLPEYRDSLANGSPYNYSSTVNMAANIGNGSTEPSESRQIQGINSTGNLAEFNAGGNGNRSNHGLYHMWNGSNLHQQPPSNAMLWQKTPSFVNGAGSPCLPQIPSFPRTPPHVLRASHIDHQVGSAPVVTASPWERQHSYLGESPDGSGFRLGSVGSPGFHGSWQMHPPASHNIFSHVSGNGTELTSNTGQGSPKQLSHVLPGRLPMNLVSKFDSSNERMRNLYPRRNEPNTNNADKKQYELDLGRILRGDDSRTTLMIKNIPNKYTSKMLLAAIDEQCRGTYDFLYLPIDFKASIFLELLNKCNVGYAFINMIDPGQIIPFHKIRNIVQAFNGKKWEKFNSEKVAVLAYARIQGKAALIAHFQNSSLMNEDKRCRPILFHTDGPNAGDPEPFPLGNNIRVRPGKSRANGSEENRSQGNPSSFASGEDSMLPVMSTPRLYIYIFLFVRLDEELELVGKGGGSQFFPIEEPCKEFLDDEVHNQNEAATGSSVFVIFLKFCMEYFYHLTSFENG</sequence>
<evidence type="ECO:0000259" key="7">
    <source>
        <dbReference type="PROSITE" id="PS50102"/>
    </source>
</evidence>
<dbReference type="FunFam" id="3.30.70.330:FF:000101">
    <property type="entry name" value="Protein MEI2-like 1"/>
    <property type="match status" value="1"/>
</dbReference>
<dbReference type="GO" id="GO:0045836">
    <property type="term" value="P:positive regulation of meiotic nuclear division"/>
    <property type="evidence" value="ECO:0007669"/>
    <property type="project" value="UniProtKB-ARBA"/>
</dbReference>
<evidence type="ECO:0000256" key="2">
    <source>
        <dbReference type="ARBA" id="ARBA00022884"/>
    </source>
</evidence>
<feature type="domain" description="RRM" evidence="7">
    <location>
        <begin position="452"/>
        <end position="525"/>
    </location>
</feature>
<evidence type="ECO:0000313" key="9">
    <source>
        <dbReference type="Proteomes" id="UP001374535"/>
    </source>
</evidence>
<dbReference type="AlphaFoldDB" id="A0AAQ3P4E7"/>
<dbReference type="PROSITE" id="PS50102">
    <property type="entry name" value="RRM"/>
    <property type="match status" value="2"/>
</dbReference>
<dbReference type="InterPro" id="IPR035979">
    <property type="entry name" value="RBD_domain_sf"/>
</dbReference>
<dbReference type="Gene3D" id="3.30.70.330">
    <property type="match status" value="2"/>
</dbReference>
<evidence type="ECO:0000256" key="1">
    <source>
        <dbReference type="ARBA" id="ARBA00022737"/>
    </source>
</evidence>
<dbReference type="Pfam" id="PF04059">
    <property type="entry name" value="RRM_2"/>
    <property type="match status" value="1"/>
</dbReference>
<comment type="function">
    <text evidence="4">Probable RNA-binding protein that plays a role in meiosis and vegetative growth.</text>
</comment>
<keyword evidence="1" id="KW-0677">Repeat</keyword>
<feature type="domain" description="RRM" evidence="7">
    <location>
        <begin position="537"/>
        <end position="610"/>
    </location>
</feature>
<name>A0AAQ3P4E7_VIGMU</name>
<dbReference type="InterPro" id="IPR000504">
    <property type="entry name" value="RRM_dom"/>
</dbReference>
<reference evidence="8 9" key="1">
    <citation type="journal article" date="2023" name="Life. Sci Alliance">
        <title>Evolutionary insights into 3D genome organization and epigenetic landscape of Vigna mungo.</title>
        <authorList>
            <person name="Junaid A."/>
            <person name="Singh B."/>
            <person name="Bhatia S."/>
        </authorList>
    </citation>
    <scope>NUCLEOTIDE SEQUENCE [LARGE SCALE GENOMIC DNA]</scope>
    <source>
        <strain evidence="8">Urdbean</strain>
    </source>
</reference>